<dbReference type="Proteomes" id="UP000184476">
    <property type="component" value="Unassembled WGS sequence"/>
</dbReference>
<name>A0A1M4SZI4_9BACL</name>
<proteinExistence type="predicted"/>
<accession>A0A1M4SZI4</accession>
<keyword evidence="2" id="KW-1185">Reference proteome</keyword>
<organism evidence="1 2">
    <name type="scientific">Seinonella peptonophila</name>
    <dbReference type="NCBI Taxonomy" id="112248"/>
    <lineage>
        <taxon>Bacteria</taxon>
        <taxon>Bacillati</taxon>
        <taxon>Bacillota</taxon>
        <taxon>Bacilli</taxon>
        <taxon>Bacillales</taxon>
        <taxon>Thermoactinomycetaceae</taxon>
        <taxon>Seinonella</taxon>
    </lineage>
</organism>
<evidence type="ECO:0000313" key="1">
    <source>
        <dbReference type="EMBL" id="SHE37605.1"/>
    </source>
</evidence>
<reference evidence="1 2" key="1">
    <citation type="submission" date="2016-11" db="EMBL/GenBank/DDBJ databases">
        <authorList>
            <person name="Jaros S."/>
            <person name="Januszkiewicz K."/>
            <person name="Wedrychowicz H."/>
        </authorList>
    </citation>
    <scope>NUCLEOTIDE SEQUENCE [LARGE SCALE GENOMIC DNA]</scope>
    <source>
        <strain evidence="1 2">DSM 44666</strain>
    </source>
</reference>
<evidence type="ECO:0000313" key="2">
    <source>
        <dbReference type="Proteomes" id="UP000184476"/>
    </source>
</evidence>
<dbReference type="EMBL" id="FQVL01000001">
    <property type="protein sequence ID" value="SHE37605.1"/>
    <property type="molecule type" value="Genomic_DNA"/>
</dbReference>
<dbReference type="AlphaFoldDB" id="A0A1M4SZI4"/>
<protein>
    <submittedName>
        <fullName evidence="1">Uncharacterized protein</fullName>
    </submittedName>
</protein>
<gene>
    <name evidence="1" type="ORF">SAMN05444392_101224</name>
</gene>
<sequence length="122" mass="13604">MIIGLIVLRGVIPLLKLIVMGCTGELNRFINDFLTDKRFEVHRLLAEEGKRSRGLKMIGADFQLCQQRESPVVTVHLETKDGQKVPIELLNDSSLKIEVSSGNISIIGKSYDIFSPPTIVKL</sequence>